<accession>A0A972FSD2</accession>
<evidence type="ECO:0000259" key="1">
    <source>
        <dbReference type="Pfam" id="PF08668"/>
    </source>
</evidence>
<dbReference type="InterPro" id="IPR013976">
    <property type="entry name" value="HDOD"/>
</dbReference>
<comment type="caution">
    <text evidence="2">The sequence shown here is derived from an EMBL/GenBank/DDBJ whole genome shotgun (WGS) entry which is preliminary data.</text>
</comment>
<keyword evidence="3" id="KW-1185">Reference proteome</keyword>
<gene>
    <name evidence="2" type="ORF">HC757_09110</name>
</gene>
<dbReference type="RefSeq" id="WP_169564034.1">
    <property type="nucleotide sequence ID" value="NZ_JAAXYH010000005.1"/>
</dbReference>
<dbReference type="EMBL" id="JAAXYH010000005">
    <property type="protein sequence ID" value="NMH65328.1"/>
    <property type="molecule type" value="Genomic_DNA"/>
</dbReference>
<dbReference type="Gene3D" id="1.10.3210.10">
    <property type="entry name" value="Hypothetical protein af1432"/>
    <property type="match status" value="1"/>
</dbReference>
<feature type="domain" description="HDOD" evidence="1">
    <location>
        <begin position="109"/>
        <end position="251"/>
    </location>
</feature>
<dbReference type="Pfam" id="PF08668">
    <property type="entry name" value="HDOD"/>
    <property type="match status" value="1"/>
</dbReference>
<dbReference type="SUPFAM" id="SSF109604">
    <property type="entry name" value="HD-domain/PDEase-like"/>
    <property type="match status" value="1"/>
</dbReference>
<proteinExistence type="predicted"/>
<dbReference type="Proteomes" id="UP000737113">
    <property type="component" value="Unassembled WGS sequence"/>
</dbReference>
<protein>
    <submittedName>
        <fullName evidence="2">HDOD domain-containing protein</fullName>
    </submittedName>
</protein>
<reference evidence="2" key="1">
    <citation type="submission" date="2020-04" db="EMBL/GenBank/DDBJ databases">
        <title>Description of Shewanella salipaludis sp. nov., isolated from a salt marsh.</title>
        <authorList>
            <person name="Park S."/>
            <person name="Yoon J.-H."/>
        </authorList>
    </citation>
    <scope>NUCLEOTIDE SEQUENCE</scope>
    <source>
        <strain evidence="2">SHSM-M6</strain>
    </source>
</reference>
<name>A0A972FSD2_9GAMM</name>
<evidence type="ECO:0000313" key="2">
    <source>
        <dbReference type="EMBL" id="NMH65328.1"/>
    </source>
</evidence>
<organism evidence="2 3">
    <name type="scientific">Shewanella salipaludis</name>
    <dbReference type="NCBI Taxonomy" id="2723052"/>
    <lineage>
        <taxon>Bacteria</taxon>
        <taxon>Pseudomonadati</taxon>
        <taxon>Pseudomonadota</taxon>
        <taxon>Gammaproteobacteria</taxon>
        <taxon>Alteromonadales</taxon>
        <taxon>Shewanellaceae</taxon>
        <taxon>Shewanella</taxon>
    </lineage>
</organism>
<sequence length="380" mass="43285">MSISVTGGVRPEKIIEIEQRLYQQLLVAKMKSGTMQDEIDMELEADANKLDIEREAIQARLAKQNQARAVFKAVSTQLSNRVNNAIEHHLAVPESVLAACGISAQQMLLLEMLQSQSLDLIRLRPVIAELDWLIRDLSNVLNSPSFRHQRQQRADVQVTDLKLVLNYIGIENLRILVPYFCLRHWLPSGNTHLLWTIRKLWRYSLATGIAAQALAKLHDGDEGLMYTCALLNQLGTSVVLSCSAGLYEKHWGEWLREAHKSKDKELYDAVMATPFPAKALLEQVQSQGQRLNWLLPSLLNFSDSRLTLMLKELDESPSYAGLSADAALIARASCYAKVLMLEEMRQITPQEKRLMFDYYQLSEQEVLRLKGQNYRRVELL</sequence>
<dbReference type="AlphaFoldDB" id="A0A972FSD2"/>
<evidence type="ECO:0000313" key="3">
    <source>
        <dbReference type="Proteomes" id="UP000737113"/>
    </source>
</evidence>